<protein>
    <submittedName>
        <fullName evidence="2">Uncharacterized protein</fullName>
    </submittedName>
</protein>
<evidence type="ECO:0000313" key="2">
    <source>
        <dbReference type="WBParaSite" id="nRc.2.0.1.t37448-RA"/>
    </source>
</evidence>
<sequence>MQLIALHFLHKRDENVAVLTEQSSFVRMLSSYTEIFFLKLTVQKGEQIETKISAYDAEQHCFCPLEQRNVPFRYVNKEKITYPDLFTKGMG</sequence>
<dbReference type="AlphaFoldDB" id="A0A915KF66"/>
<name>A0A915KF66_ROMCU</name>
<organism evidence="1 2">
    <name type="scientific">Romanomermis culicivorax</name>
    <name type="common">Nematode worm</name>
    <dbReference type="NCBI Taxonomy" id="13658"/>
    <lineage>
        <taxon>Eukaryota</taxon>
        <taxon>Metazoa</taxon>
        <taxon>Ecdysozoa</taxon>
        <taxon>Nematoda</taxon>
        <taxon>Enoplea</taxon>
        <taxon>Dorylaimia</taxon>
        <taxon>Mermithida</taxon>
        <taxon>Mermithoidea</taxon>
        <taxon>Mermithidae</taxon>
        <taxon>Romanomermis</taxon>
    </lineage>
</organism>
<reference evidence="2" key="1">
    <citation type="submission" date="2022-11" db="UniProtKB">
        <authorList>
            <consortium name="WormBaseParasite"/>
        </authorList>
    </citation>
    <scope>IDENTIFICATION</scope>
</reference>
<dbReference type="WBParaSite" id="nRc.2.0.1.t37448-RA">
    <property type="protein sequence ID" value="nRc.2.0.1.t37448-RA"/>
    <property type="gene ID" value="nRc.2.0.1.g37448"/>
</dbReference>
<dbReference type="Proteomes" id="UP000887565">
    <property type="component" value="Unplaced"/>
</dbReference>
<keyword evidence="1" id="KW-1185">Reference proteome</keyword>
<proteinExistence type="predicted"/>
<accession>A0A915KF66</accession>
<evidence type="ECO:0000313" key="1">
    <source>
        <dbReference type="Proteomes" id="UP000887565"/>
    </source>
</evidence>